<dbReference type="Proteomes" id="UP000054097">
    <property type="component" value="Unassembled WGS sequence"/>
</dbReference>
<gene>
    <name evidence="1" type="ORF">M408DRAFT_123154</name>
</gene>
<sequence>MPTVLEDHQQRAEDIKSGIQTMLTRYSEVASKLSSSCSSAMNDTAAFVSSAFISPRHDEVEQEKVHIMLQEAEYKNPVDEFRTARPLLGLGPEGSPSIILQVVESCKDMSGKMAWSIPEDGTWLDPVFKLERSCMQSYLSTLLRQRNTVWKLNFLKALFWSDLPLIAIADSDARKYAGGIPRAQMTELLDRFIPSNRRGILSITVRILEFFRREKGDNPFSEISHDLTHREDTENIIKSVWRKWYPANDCTLPEGVERTWESGYTVSKLIWTKTGKPYTPKIG</sequence>
<reference evidence="1 2" key="1">
    <citation type="submission" date="2014-04" db="EMBL/GenBank/DDBJ databases">
        <authorList>
            <consortium name="DOE Joint Genome Institute"/>
            <person name="Kuo A."/>
            <person name="Zuccaro A."/>
            <person name="Kohler A."/>
            <person name="Nagy L.G."/>
            <person name="Floudas D."/>
            <person name="Copeland A."/>
            <person name="Barry K.W."/>
            <person name="Cichocki N."/>
            <person name="Veneault-Fourrey C."/>
            <person name="LaButti K."/>
            <person name="Lindquist E.A."/>
            <person name="Lipzen A."/>
            <person name="Lundell T."/>
            <person name="Morin E."/>
            <person name="Murat C."/>
            <person name="Sun H."/>
            <person name="Tunlid A."/>
            <person name="Henrissat B."/>
            <person name="Grigoriev I.V."/>
            <person name="Hibbett D.S."/>
            <person name="Martin F."/>
            <person name="Nordberg H.P."/>
            <person name="Cantor M.N."/>
            <person name="Hua S.X."/>
        </authorList>
    </citation>
    <scope>NUCLEOTIDE SEQUENCE [LARGE SCALE GENOMIC DNA]</scope>
    <source>
        <strain evidence="1 2">MAFF 305830</strain>
    </source>
</reference>
<proteinExistence type="predicted"/>
<dbReference type="HOGENOM" id="CLU_085816_0_0_1"/>
<dbReference type="AlphaFoldDB" id="A0A0C2W2T8"/>
<protein>
    <submittedName>
        <fullName evidence="1">Uncharacterized protein</fullName>
    </submittedName>
</protein>
<reference evidence="2" key="2">
    <citation type="submission" date="2015-01" db="EMBL/GenBank/DDBJ databases">
        <title>Evolutionary Origins and Diversification of the Mycorrhizal Mutualists.</title>
        <authorList>
            <consortium name="DOE Joint Genome Institute"/>
            <consortium name="Mycorrhizal Genomics Consortium"/>
            <person name="Kohler A."/>
            <person name="Kuo A."/>
            <person name="Nagy L.G."/>
            <person name="Floudas D."/>
            <person name="Copeland A."/>
            <person name="Barry K.W."/>
            <person name="Cichocki N."/>
            <person name="Veneault-Fourrey C."/>
            <person name="LaButti K."/>
            <person name="Lindquist E.A."/>
            <person name="Lipzen A."/>
            <person name="Lundell T."/>
            <person name="Morin E."/>
            <person name="Murat C."/>
            <person name="Riley R."/>
            <person name="Ohm R."/>
            <person name="Sun H."/>
            <person name="Tunlid A."/>
            <person name="Henrissat B."/>
            <person name="Grigoriev I.V."/>
            <person name="Hibbett D.S."/>
            <person name="Martin F."/>
        </authorList>
    </citation>
    <scope>NUCLEOTIDE SEQUENCE [LARGE SCALE GENOMIC DNA]</scope>
    <source>
        <strain evidence="2">MAFF 305830</strain>
    </source>
</reference>
<keyword evidence="2" id="KW-1185">Reference proteome</keyword>
<name>A0A0C2W2T8_SERVB</name>
<organism evidence="1 2">
    <name type="scientific">Serendipita vermifera MAFF 305830</name>
    <dbReference type="NCBI Taxonomy" id="933852"/>
    <lineage>
        <taxon>Eukaryota</taxon>
        <taxon>Fungi</taxon>
        <taxon>Dikarya</taxon>
        <taxon>Basidiomycota</taxon>
        <taxon>Agaricomycotina</taxon>
        <taxon>Agaricomycetes</taxon>
        <taxon>Sebacinales</taxon>
        <taxon>Serendipitaceae</taxon>
        <taxon>Serendipita</taxon>
    </lineage>
</organism>
<dbReference type="EMBL" id="KN824407">
    <property type="protein sequence ID" value="KIM20798.1"/>
    <property type="molecule type" value="Genomic_DNA"/>
</dbReference>
<evidence type="ECO:0000313" key="1">
    <source>
        <dbReference type="EMBL" id="KIM20798.1"/>
    </source>
</evidence>
<accession>A0A0C2W2T8</accession>
<evidence type="ECO:0000313" key="2">
    <source>
        <dbReference type="Proteomes" id="UP000054097"/>
    </source>
</evidence>